<dbReference type="InterPro" id="IPR013493">
    <property type="entry name" value="CHP02677"/>
</dbReference>
<dbReference type="Pfam" id="PF09660">
    <property type="entry name" value="DUF2397"/>
    <property type="match status" value="1"/>
</dbReference>
<reference evidence="1" key="2">
    <citation type="journal article" date="2014" name="ISME J.">
        <title>Microbial stratification in low pH oxic and suboxic macroscopic growths along an acid mine drainage.</title>
        <authorList>
            <person name="Mendez-Garcia C."/>
            <person name="Mesa V."/>
            <person name="Sprenger R.R."/>
            <person name="Richter M."/>
            <person name="Diez M.S."/>
            <person name="Solano J."/>
            <person name="Bargiela R."/>
            <person name="Golyshina O.V."/>
            <person name="Manteca A."/>
            <person name="Ramos J.L."/>
            <person name="Gallego J.R."/>
            <person name="Llorente I."/>
            <person name="Martins Dos Santos V.A."/>
            <person name="Jensen O.N."/>
            <person name="Pelaez A.I."/>
            <person name="Sanchez J."/>
            <person name="Ferrer M."/>
        </authorList>
    </citation>
    <scope>NUCLEOTIDE SEQUENCE</scope>
</reference>
<reference evidence="1" key="1">
    <citation type="submission" date="2013-08" db="EMBL/GenBank/DDBJ databases">
        <authorList>
            <person name="Mendez C."/>
            <person name="Richter M."/>
            <person name="Ferrer M."/>
            <person name="Sanchez J."/>
        </authorList>
    </citation>
    <scope>NUCLEOTIDE SEQUENCE</scope>
</reference>
<comment type="caution">
    <text evidence="1">The sequence shown here is derived from an EMBL/GenBank/DDBJ whole genome shotgun (WGS) entry which is preliminary data.</text>
</comment>
<accession>T0Y3L2</accession>
<dbReference type="AlphaFoldDB" id="T0Y3L2"/>
<organism evidence="1">
    <name type="scientific">mine drainage metagenome</name>
    <dbReference type="NCBI Taxonomy" id="410659"/>
    <lineage>
        <taxon>unclassified sequences</taxon>
        <taxon>metagenomes</taxon>
        <taxon>ecological metagenomes</taxon>
    </lineage>
</organism>
<name>T0Y3L2_9ZZZZ</name>
<gene>
    <name evidence="1" type="ORF">B1B_18670</name>
</gene>
<dbReference type="EMBL" id="AUZY01012507">
    <property type="protein sequence ID" value="EQD29641.1"/>
    <property type="molecule type" value="Genomic_DNA"/>
</dbReference>
<evidence type="ECO:0000313" key="1">
    <source>
        <dbReference type="EMBL" id="EQD29641.1"/>
    </source>
</evidence>
<proteinExistence type="predicted"/>
<feature type="non-terminal residue" evidence="1">
    <location>
        <position position="209"/>
    </location>
</feature>
<sequence>MRLFTSVLLAEWSAQDIVERLASDGVEVETDVADAKLRQLAAWGNLLPSPREVRVTSIAEYHRQAARYQLSKLGTAVQRDVDAVLAATEGAREVSRELLGLVARGLADLADLAANGSERIEPAEAAERVSTLFLQFGDFAASISDFYAYVGAVVSRFDLDSDEFNGFKGLLLDYLETVVGEVALYTPAVEVALSRLWPNLPLLLGVLDE</sequence>
<protein>
    <submittedName>
        <fullName evidence="1">Uncharacterized protein</fullName>
    </submittedName>
</protein>